<dbReference type="PROSITE" id="PS00162">
    <property type="entry name" value="ALPHA_CA_1"/>
    <property type="match status" value="1"/>
</dbReference>
<protein>
    <recommendedName>
        <fullName evidence="2 7">Carbonic anhydrase</fullName>
        <ecNumber evidence="2 7">4.2.1.1</ecNumber>
    </recommendedName>
</protein>
<dbReference type="SMART" id="SM01057">
    <property type="entry name" value="Carb_anhydrase"/>
    <property type="match status" value="1"/>
</dbReference>
<sequence>MDVQLVPFFIVCLLSTVYSEGSVEFCYNSPGCNATTWPTIAPLYCNGTRQSPINIVTADVKADNNLTAFSFTGFNDSSTFINIQNTGKSVKIHLDDQKMSVSGGGLQNKYKSKEFHIHWGNGSSFSGSEHTVDGKQYAMEMHIVNLRADVSVAAANDSTAYAVLGFFIEATNDSGKPESWKNLTSFLSNIPKKGDLLDIMNQLTVDSLLEGVDRTKYYRYLGSLTTPACNEIVVWTVFKDPVKVSKDLIDLFSNTVHIDTTADPFITNNYRILQALNGRVVTSQPTSSANTTSSASTLHHTLSISTALLYCVFFWCL</sequence>
<dbReference type="GO" id="GO:0008270">
    <property type="term" value="F:zinc ion binding"/>
    <property type="evidence" value="ECO:0007669"/>
    <property type="project" value="UniProtKB-UniRule"/>
</dbReference>
<keyword evidence="6 7" id="KW-0456">Lyase</keyword>
<dbReference type="OrthoDB" id="429145at2759"/>
<dbReference type="Pfam" id="PF00194">
    <property type="entry name" value="Carb_anhydrase"/>
    <property type="match status" value="1"/>
</dbReference>
<reference evidence="9" key="1">
    <citation type="journal article" date="2012" name="BMC Genomics">
        <title>Efficient assembly and annotation of the transcriptome of catfish by RNA-Seq analysis of a doubled haploid homozygote.</title>
        <authorList>
            <person name="Liu S."/>
            <person name="Zhang Y."/>
            <person name="Zhou Z."/>
            <person name="Waldbieser G."/>
            <person name="Sun F."/>
            <person name="Lu J."/>
            <person name="Zhang J."/>
            <person name="Jiang Y."/>
            <person name="Zhang H."/>
            <person name="Wang X."/>
            <person name="Rajendran K.V."/>
            <person name="Khoo L."/>
            <person name="Kucuktas H."/>
            <person name="Peatman E."/>
            <person name="Liu Z."/>
        </authorList>
    </citation>
    <scope>NUCLEOTIDE SEQUENCE</scope>
    <source>
        <tissue evidence="9">Mixed</tissue>
    </source>
</reference>
<dbReference type="Gene3D" id="3.10.200.10">
    <property type="entry name" value="Alpha carbonic anhydrase"/>
    <property type="match status" value="1"/>
</dbReference>
<dbReference type="Proteomes" id="UP000221080">
    <property type="component" value="Chromosome 13"/>
</dbReference>
<organism evidence="9">
    <name type="scientific">Ictalurus punctatus</name>
    <name type="common">Channel catfish</name>
    <name type="synonym">Silurus punctatus</name>
    <dbReference type="NCBI Taxonomy" id="7998"/>
    <lineage>
        <taxon>Eukaryota</taxon>
        <taxon>Metazoa</taxon>
        <taxon>Chordata</taxon>
        <taxon>Craniata</taxon>
        <taxon>Vertebrata</taxon>
        <taxon>Euteleostomi</taxon>
        <taxon>Actinopterygii</taxon>
        <taxon>Neopterygii</taxon>
        <taxon>Teleostei</taxon>
        <taxon>Ostariophysi</taxon>
        <taxon>Siluriformes</taxon>
        <taxon>Ictaluridae</taxon>
        <taxon>Ictalurus</taxon>
    </lineage>
</organism>
<dbReference type="GeneID" id="108274042"/>
<comment type="similarity">
    <text evidence="1 7">Belongs to the alpha-carbonic anhydrase family.</text>
</comment>
<dbReference type="RefSeq" id="XP_017339316.1">
    <property type="nucleotide sequence ID" value="XM_017483827.3"/>
</dbReference>
<evidence type="ECO:0000313" key="9">
    <source>
        <dbReference type="EMBL" id="AHH38341.1"/>
    </source>
</evidence>
<dbReference type="EMBL" id="JT408436">
    <property type="protein sequence ID" value="AHH38341.1"/>
    <property type="molecule type" value="mRNA"/>
</dbReference>
<comment type="catalytic activity">
    <reaction evidence="7">
        <text>hydrogencarbonate + H(+) = CO2 + H2O</text>
        <dbReference type="Rhea" id="RHEA:10748"/>
        <dbReference type="ChEBI" id="CHEBI:15377"/>
        <dbReference type="ChEBI" id="CHEBI:15378"/>
        <dbReference type="ChEBI" id="CHEBI:16526"/>
        <dbReference type="ChEBI" id="CHEBI:17544"/>
        <dbReference type="EC" id="4.2.1.1"/>
    </reaction>
</comment>
<feature type="signal peptide" evidence="7">
    <location>
        <begin position="1"/>
        <end position="19"/>
    </location>
</feature>
<dbReference type="STRING" id="7998.ENSIPUP00000024381"/>
<keyword evidence="5" id="KW-0325">Glycoprotein</keyword>
<keyword evidence="7" id="KW-0732">Signal</keyword>
<comment type="cofactor">
    <cofactor evidence="7">
        <name>Zn(2+)</name>
        <dbReference type="ChEBI" id="CHEBI:29105"/>
    </cofactor>
</comment>
<feature type="chain" id="PRO_5013540065" description="Carbonic anhydrase" evidence="7">
    <location>
        <begin position="20"/>
        <end position="317"/>
    </location>
</feature>
<keyword evidence="10" id="KW-1185">Reference proteome</keyword>
<feature type="domain" description="Alpha-carbonic anhydrase" evidence="8">
    <location>
        <begin position="23"/>
        <end position="285"/>
    </location>
</feature>
<dbReference type="PANTHER" id="PTHR18952:SF200">
    <property type="entry name" value="CARBONIC ANHYDRASE"/>
    <property type="match status" value="1"/>
</dbReference>
<dbReference type="FunFam" id="3.10.200.10:FF:000003">
    <property type="entry name" value="Carbonic anhydrase 12"/>
    <property type="match status" value="1"/>
</dbReference>
<accession>W5U8N7</accession>
<evidence type="ECO:0000256" key="3">
    <source>
        <dbReference type="ARBA" id="ARBA00022723"/>
    </source>
</evidence>
<comment type="function">
    <text evidence="7">Reversible hydration of carbon dioxide.</text>
</comment>
<dbReference type="InterPro" id="IPR018338">
    <property type="entry name" value="Carbonic_anhydrase_a-class_CS"/>
</dbReference>
<dbReference type="SUPFAM" id="SSF51069">
    <property type="entry name" value="Carbonic anhydrase"/>
    <property type="match status" value="1"/>
</dbReference>
<dbReference type="InterPro" id="IPR036398">
    <property type="entry name" value="CA_dom_sf"/>
</dbReference>
<dbReference type="AlphaFoldDB" id="W5U8N7"/>
<dbReference type="InterPro" id="IPR023561">
    <property type="entry name" value="Carbonic_anhydrase_a-class"/>
</dbReference>
<evidence type="ECO:0000259" key="8">
    <source>
        <dbReference type="PROSITE" id="PS51144"/>
    </source>
</evidence>
<proteinExistence type="evidence at transcript level"/>
<dbReference type="EC" id="4.2.1.1" evidence="2 7"/>
<evidence type="ECO:0000256" key="4">
    <source>
        <dbReference type="ARBA" id="ARBA00022833"/>
    </source>
</evidence>
<dbReference type="PANTHER" id="PTHR18952">
    <property type="entry name" value="CARBONIC ANHYDRASE"/>
    <property type="match status" value="1"/>
</dbReference>
<gene>
    <name evidence="9" type="primary">CA4</name>
    <name evidence="11" type="synonym">LOC108274042</name>
</gene>
<evidence type="ECO:0000313" key="10">
    <source>
        <dbReference type="Proteomes" id="UP000221080"/>
    </source>
</evidence>
<keyword evidence="4 7" id="KW-0862">Zinc</keyword>
<reference evidence="10" key="2">
    <citation type="journal article" date="2016" name="Nat. Commun.">
        <title>The channel catfish genome sequence provides insights into the evolution of scale formation in teleosts.</title>
        <authorList>
            <person name="Liu Z."/>
            <person name="Liu S."/>
            <person name="Yao J."/>
            <person name="Bao L."/>
            <person name="Zhang J."/>
            <person name="Li Y."/>
            <person name="Jiang C."/>
            <person name="Sun L."/>
            <person name="Wang R."/>
            <person name="Zhang Y."/>
            <person name="Zhou T."/>
            <person name="Zeng Q."/>
            <person name="Fu Q."/>
            <person name="Gao S."/>
            <person name="Li N."/>
            <person name="Koren S."/>
            <person name="Jiang Y."/>
            <person name="Zimin A."/>
            <person name="Xu P."/>
            <person name="Phillippy A.M."/>
            <person name="Geng X."/>
            <person name="Song L."/>
            <person name="Sun F."/>
            <person name="Li C."/>
            <person name="Wang X."/>
            <person name="Chen A."/>
            <person name="Jin Y."/>
            <person name="Yuan Z."/>
            <person name="Yang Y."/>
            <person name="Tan S."/>
            <person name="Peatman E."/>
            <person name="Lu J."/>
            <person name="Qin Z."/>
            <person name="Dunham R."/>
            <person name="Li Z."/>
            <person name="Sonstegard T."/>
            <person name="Feng J."/>
            <person name="Danzmann R.G."/>
            <person name="Schroeder S."/>
            <person name="Scheffler B."/>
            <person name="Duke M.V."/>
            <person name="Ballard L."/>
            <person name="Kucuktas H."/>
            <person name="Kaltenboeck L."/>
            <person name="Liu H."/>
            <person name="Armbruster J."/>
            <person name="Xie Y."/>
            <person name="Kirby M.L."/>
            <person name="Tian Y."/>
            <person name="Flanagan M.E."/>
            <person name="Mu W."/>
            <person name="Waldbieser G.C."/>
        </authorList>
    </citation>
    <scope>NUCLEOTIDE SEQUENCE [LARGE SCALE GENOMIC DNA]</scope>
    <source>
        <strain evidence="10">SDA103</strain>
    </source>
</reference>
<evidence type="ECO:0000256" key="7">
    <source>
        <dbReference type="RuleBase" id="RU367011"/>
    </source>
</evidence>
<evidence type="ECO:0000256" key="5">
    <source>
        <dbReference type="ARBA" id="ARBA00023180"/>
    </source>
</evidence>
<dbReference type="KEGG" id="ipu:108274042"/>
<evidence type="ECO:0000313" key="11">
    <source>
        <dbReference type="RefSeq" id="XP_017339316.1"/>
    </source>
</evidence>
<evidence type="ECO:0000256" key="2">
    <source>
        <dbReference type="ARBA" id="ARBA00012925"/>
    </source>
</evidence>
<evidence type="ECO:0000256" key="1">
    <source>
        <dbReference type="ARBA" id="ARBA00010718"/>
    </source>
</evidence>
<keyword evidence="3 7" id="KW-0479">Metal-binding</keyword>
<dbReference type="PROSITE" id="PS51144">
    <property type="entry name" value="ALPHA_CA_2"/>
    <property type="match status" value="1"/>
</dbReference>
<reference evidence="11" key="3">
    <citation type="submission" date="2025-04" db="UniProtKB">
        <authorList>
            <consortium name="RefSeq"/>
        </authorList>
    </citation>
    <scope>IDENTIFICATION</scope>
    <source>
        <tissue evidence="11">Blood</tissue>
    </source>
</reference>
<dbReference type="GO" id="GO:0005886">
    <property type="term" value="C:plasma membrane"/>
    <property type="evidence" value="ECO:0007669"/>
    <property type="project" value="TreeGrafter"/>
</dbReference>
<evidence type="ECO:0000256" key="6">
    <source>
        <dbReference type="ARBA" id="ARBA00023239"/>
    </source>
</evidence>
<dbReference type="GO" id="GO:0004089">
    <property type="term" value="F:carbonate dehydratase activity"/>
    <property type="evidence" value="ECO:0007669"/>
    <property type="project" value="UniProtKB-UniRule"/>
</dbReference>
<dbReference type="InterPro" id="IPR001148">
    <property type="entry name" value="CA_dom"/>
</dbReference>
<name>W5U8N7_ICTPU</name>